<accession>A0AAU7CZB7</accession>
<dbReference type="Pfam" id="PF01055">
    <property type="entry name" value="Glyco_hydro_31_2nd"/>
    <property type="match status" value="1"/>
</dbReference>
<feature type="domain" description="Glycosyl hydrolase family 31 C-terminal" evidence="6">
    <location>
        <begin position="588"/>
        <end position="674"/>
    </location>
</feature>
<dbReference type="SUPFAM" id="SSF74650">
    <property type="entry name" value="Galactose mutarotase-like"/>
    <property type="match status" value="1"/>
</dbReference>
<dbReference type="AlphaFoldDB" id="A0AAU7CZB7"/>
<dbReference type="InterPro" id="IPR048395">
    <property type="entry name" value="Glyco_hydro_31_C"/>
</dbReference>
<dbReference type="Pfam" id="PF21365">
    <property type="entry name" value="Glyco_hydro_31_3rd"/>
    <property type="match status" value="1"/>
</dbReference>
<dbReference type="Gene3D" id="3.20.20.80">
    <property type="entry name" value="Glycosidases"/>
    <property type="match status" value="1"/>
</dbReference>
<dbReference type="InterPro" id="IPR013780">
    <property type="entry name" value="Glyco_hydro_b"/>
</dbReference>
<evidence type="ECO:0000256" key="1">
    <source>
        <dbReference type="ARBA" id="ARBA00007806"/>
    </source>
</evidence>
<proteinExistence type="inferred from homology"/>
<dbReference type="CDD" id="cd14752">
    <property type="entry name" value="GH31_N"/>
    <property type="match status" value="1"/>
</dbReference>
<dbReference type="EMBL" id="CP121195">
    <property type="protein sequence ID" value="XBH13781.1"/>
    <property type="molecule type" value="Genomic_DNA"/>
</dbReference>
<feature type="domain" description="Glycoside hydrolase family 31 N-terminal" evidence="4">
    <location>
        <begin position="58"/>
        <end position="224"/>
    </location>
</feature>
<protein>
    <submittedName>
        <fullName evidence="7">Glycoside hydrolase family 31 protein</fullName>
    </submittedName>
</protein>
<dbReference type="Gene3D" id="2.60.40.1180">
    <property type="entry name" value="Golgi alpha-mannosidase II"/>
    <property type="match status" value="2"/>
</dbReference>
<sequence>MSPIICSANGRTARYISIALCSSLLLLSGSLVGQARVSPAISVEQTAHGFAAKIGGETLHVTVCDGEVIHVIAGPGDPAASSPVEPWMLDASKSCPGSAFHFAQDSKSASLTTAALKVEFSLKNGNLTYKDSQGKSLLREGNNEPRTYEKAEVNGETTYHVTDRFAPDFTEALYGLGQHQNGMFNYRGATIELGQNNTDVAIPLLVSSKGYAVMWNTASMSYFDNRFPTELSFSTLAGDAVDYYFIYGPELDQVIHQYRSLTGHTPLFPKWAYGFFQSKDRYVSQQEVLDVAKRYRAEHIPIDGIVQDWFWWQKEGDPVFNKNFPDVRGELKTLHDEHFHAMLSVWGLFDPDSENFKKLSAQHFDIYDAHVYDATNPKARDFYWNNLAGKLFDMGWDAFWLDSAEPEESWPHSGDAILRDKKLSIGSGARYTNLFPLVHTGGVQEHWKETTDKKRVFLLTRSAFLGQQRNGATTWSGDIYSTYMNLRRQVPAGLNFALSGNPYWTTDIGGYFQPFARPANDPAYQQLYARWFEFGAFCPVFRTHGHRDHNEMWTYDKVEPILLKYDKLRYRLMPYIYSVAWRVTNEDYTIQRPLVMDWRGDEKTWNIGDQFMFGPALMVNPVMREGATHRDVYLPDSPVWYDFWTGDTVAGRGWIEAEAPLDRIPLYVRAGSIVPMGPEIEYADEAPDGPMELRVYTGADGSFNLYNDEGNNYDYQKGMHSVIPIRWDEAAKTLTIGAREGEYPGMPKERAFKIVWVGHDHGAGEALVSRPDKTVRYSGAAISIRR</sequence>
<dbReference type="GO" id="GO:0005975">
    <property type="term" value="P:carbohydrate metabolic process"/>
    <property type="evidence" value="ECO:0007669"/>
    <property type="project" value="InterPro"/>
</dbReference>
<gene>
    <name evidence="7" type="ORF">P4G45_01080</name>
    <name evidence="8" type="ORF">P8936_01090</name>
</gene>
<evidence type="ECO:0000259" key="4">
    <source>
        <dbReference type="Pfam" id="PF13802"/>
    </source>
</evidence>
<dbReference type="RefSeq" id="WP_348267852.1">
    <property type="nucleotide sequence ID" value="NZ_CP121194.1"/>
</dbReference>
<evidence type="ECO:0000256" key="2">
    <source>
        <dbReference type="RuleBase" id="RU361185"/>
    </source>
</evidence>
<dbReference type="Pfam" id="PF13802">
    <property type="entry name" value="Gal_mutarotas_2"/>
    <property type="match status" value="1"/>
</dbReference>
<evidence type="ECO:0000313" key="8">
    <source>
        <dbReference type="EMBL" id="XBH13781.1"/>
    </source>
</evidence>
<comment type="similarity">
    <text evidence="1 2">Belongs to the glycosyl hydrolase 31 family.</text>
</comment>
<dbReference type="InterPro" id="IPR017853">
    <property type="entry name" value="GH"/>
</dbReference>
<dbReference type="InterPro" id="IPR025887">
    <property type="entry name" value="Glyco_hydro_31_N_dom"/>
</dbReference>
<dbReference type="PANTHER" id="PTHR43863:SF2">
    <property type="entry name" value="MALTASE-GLUCOAMYLASE"/>
    <property type="match status" value="1"/>
</dbReference>
<evidence type="ECO:0000259" key="6">
    <source>
        <dbReference type="Pfam" id="PF21365"/>
    </source>
</evidence>
<dbReference type="EMBL" id="CP121194">
    <property type="protein sequence ID" value="XBH10344.1"/>
    <property type="molecule type" value="Genomic_DNA"/>
</dbReference>
<dbReference type="GO" id="GO:0004553">
    <property type="term" value="F:hydrolase activity, hydrolyzing O-glycosyl compounds"/>
    <property type="evidence" value="ECO:0007669"/>
    <property type="project" value="InterPro"/>
</dbReference>
<evidence type="ECO:0000313" key="7">
    <source>
        <dbReference type="EMBL" id="XBH10344.1"/>
    </source>
</evidence>
<dbReference type="SUPFAM" id="SSF51011">
    <property type="entry name" value="Glycosyl hydrolase domain"/>
    <property type="match status" value="1"/>
</dbReference>
<keyword evidence="2" id="KW-0326">Glycosidase</keyword>
<dbReference type="CDD" id="cd06591">
    <property type="entry name" value="GH31_xylosidase_XylS"/>
    <property type="match status" value="1"/>
</dbReference>
<dbReference type="InterPro" id="IPR033403">
    <property type="entry name" value="DUF5110"/>
</dbReference>
<dbReference type="PANTHER" id="PTHR43863">
    <property type="entry name" value="HYDROLASE, PUTATIVE (AFU_ORTHOLOGUE AFUA_1G03140)-RELATED"/>
    <property type="match status" value="1"/>
</dbReference>
<organism evidence="7">
    <name type="scientific">Edaphobacter paludis</name>
    <dbReference type="NCBI Taxonomy" id="3035702"/>
    <lineage>
        <taxon>Bacteria</taxon>
        <taxon>Pseudomonadati</taxon>
        <taxon>Acidobacteriota</taxon>
        <taxon>Terriglobia</taxon>
        <taxon>Terriglobales</taxon>
        <taxon>Acidobacteriaceae</taxon>
        <taxon>Edaphobacter</taxon>
    </lineage>
</organism>
<dbReference type="Pfam" id="PF17137">
    <property type="entry name" value="DUF5110"/>
    <property type="match status" value="1"/>
</dbReference>
<dbReference type="GO" id="GO:0030246">
    <property type="term" value="F:carbohydrate binding"/>
    <property type="evidence" value="ECO:0007669"/>
    <property type="project" value="InterPro"/>
</dbReference>
<evidence type="ECO:0000259" key="3">
    <source>
        <dbReference type="Pfam" id="PF01055"/>
    </source>
</evidence>
<dbReference type="SUPFAM" id="SSF51445">
    <property type="entry name" value="(Trans)glycosidases"/>
    <property type="match status" value="1"/>
</dbReference>
<dbReference type="InterPro" id="IPR011013">
    <property type="entry name" value="Gal_mutarotase_sf_dom"/>
</dbReference>
<dbReference type="InterPro" id="IPR051816">
    <property type="entry name" value="Glycosyl_Hydrolase_31"/>
</dbReference>
<reference evidence="7" key="1">
    <citation type="submission" date="2023-03" db="EMBL/GenBank/DDBJ databases">
        <title>Edaphobacter sp.</title>
        <authorList>
            <person name="Huber K.J."/>
            <person name="Papendorf J."/>
            <person name="Pilke C."/>
            <person name="Bunk B."/>
            <person name="Sproeer C."/>
            <person name="Pester M."/>
        </authorList>
    </citation>
    <scope>NUCLEOTIDE SEQUENCE</scope>
    <source>
        <strain evidence="7">DSM 109919</strain>
        <strain evidence="8">DSM 109920</strain>
    </source>
</reference>
<name>A0AAU7CZB7_9BACT</name>
<evidence type="ECO:0000259" key="5">
    <source>
        <dbReference type="Pfam" id="PF17137"/>
    </source>
</evidence>
<feature type="domain" description="DUF5110" evidence="5">
    <location>
        <begin position="690"/>
        <end position="758"/>
    </location>
</feature>
<dbReference type="InterPro" id="IPR000322">
    <property type="entry name" value="Glyco_hydro_31_TIM"/>
</dbReference>
<keyword evidence="2 7" id="KW-0378">Hydrolase</keyword>
<dbReference type="Gene3D" id="2.60.40.1760">
    <property type="entry name" value="glycosyl hydrolase (family 31)"/>
    <property type="match status" value="1"/>
</dbReference>
<dbReference type="KEGG" id="epl:P4G45_01080"/>
<accession>A0AAU7D8U0</accession>
<feature type="domain" description="Glycoside hydrolase family 31 TIM barrel" evidence="3">
    <location>
        <begin position="265"/>
        <end position="578"/>
    </location>
</feature>